<evidence type="ECO:0000313" key="2">
    <source>
        <dbReference type="Proteomes" id="UP000648984"/>
    </source>
</evidence>
<dbReference type="EMBL" id="WTVQ01000002">
    <property type="protein sequence ID" value="NMG73428.1"/>
    <property type="molecule type" value="Genomic_DNA"/>
</dbReference>
<proteinExistence type="predicted"/>
<dbReference type="RefSeq" id="WP_169258585.1">
    <property type="nucleotide sequence ID" value="NZ_WTVQ01000002.1"/>
</dbReference>
<gene>
    <name evidence="1" type="ORF">GPA25_01520</name>
</gene>
<organism evidence="1 2">
    <name type="scientific">Aromatoleum diolicum</name>
    <dbReference type="NCBI Taxonomy" id="75796"/>
    <lineage>
        <taxon>Bacteria</taxon>
        <taxon>Pseudomonadati</taxon>
        <taxon>Pseudomonadota</taxon>
        <taxon>Betaproteobacteria</taxon>
        <taxon>Rhodocyclales</taxon>
        <taxon>Rhodocyclaceae</taxon>
        <taxon>Aromatoleum</taxon>
    </lineage>
</organism>
<sequence>MQPIDSRFALPPGQRGLVISTPARQQENGSWRIGKYLDPQNLRCALLFWDRLAWPSPHVMTQMNEEESTTVDYLESSGVLVRPGYPGAVRVQPEPRPFSGPQGSGIYSDLATEGLRQRVNALGGRIPEKNGLPSPLLGIAIRHLLTYMEADAVEPGAWALANDVSSMLEGTAESDTTARGLLVSLFNCIPIPEVSVPLAEILKFKCRRYDELIALRTEIEQLYLRAQGDTDLALRSAKERIDRACADAIKVAREAHFPFRLSGIKAGFALPVGTIIGEALIGGWMDKPFAMPTTEALLVGAFSTLALAWDIVPRVVQPSNMPYRYITGLHSEML</sequence>
<dbReference type="Pfam" id="PF19749">
    <property type="entry name" value="DUF6236"/>
    <property type="match status" value="1"/>
</dbReference>
<dbReference type="InterPro" id="IPR046203">
    <property type="entry name" value="DUF6236"/>
</dbReference>
<keyword evidence="2" id="KW-1185">Reference proteome</keyword>
<evidence type="ECO:0000313" key="1">
    <source>
        <dbReference type="EMBL" id="NMG73428.1"/>
    </source>
</evidence>
<reference evidence="1 2" key="1">
    <citation type="submission" date="2019-12" db="EMBL/GenBank/DDBJ databases">
        <title>Comparative genomics gives insights into the taxonomy of the Azoarcus-Aromatoleum group and reveals separate origins of nif in the plant-associated Azoarcus and non-plant-associated Aromatoleum sub-groups.</title>
        <authorList>
            <person name="Lafos M."/>
            <person name="Maluk M."/>
            <person name="Batista M."/>
            <person name="Junghare M."/>
            <person name="Carmona M."/>
            <person name="Faoro H."/>
            <person name="Cruz L.M."/>
            <person name="Battistoni F."/>
            <person name="De Souza E."/>
            <person name="Pedrosa F."/>
            <person name="Chen W.-M."/>
            <person name="Poole P.S."/>
            <person name="Dixon R.A."/>
            <person name="James E.K."/>
        </authorList>
    </citation>
    <scope>NUCLEOTIDE SEQUENCE [LARGE SCALE GENOMIC DNA]</scope>
    <source>
        <strain evidence="1 2">22Lin</strain>
    </source>
</reference>
<protein>
    <submittedName>
        <fullName evidence="1">Uncharacterized protein</fullName>
    </submittedName>
</protein>
<name>A0ABX1Q565_9RHOO</name>
<accession>A0ABX1Q565</accession>
<comment type="caution">
    <text evidence="1">The sequence shown here is derived from an EMBL/GenBank/DDBJ whole genome shotgun (WGS) entry which is preliminary data.</text>
</comment>
<dbReference type="Proteomes" id="UP000648984">
    <property type="component" value="Unassembled WGS sequence"/>
</dbReference>